<evidence type="ECO:0000256" key="3">
    <source>
        <dbReference type="ARBA" id="ARBA00022741"/>
    </source>
</evidence>
<evidence type="ECO:0000256" key="6">
    <source>
        <dbReference type="SAM" id="MobiDB-lite"/>
    </source>
</evidence>
<feature type="region of interest" description="Disordered" evidence="6">
    <location>
        <begin position="1323"/>
        <end position="1398"/>
    </location>
</feature>
<feature type="region of interest" description="Disordered" evidence="6">
    <location>
        <begin position="1479"/>
        <end position="1525"/>
    </location>
</feature>
<keyword evidence="3" id="KW-0547">Nucleotide-binding</keyword>
<feature type="compositionally biased region" description="Basic residues" evidence="6">
    <location>
        <begin position="1170"/>
        <end position="1182"/>
    </location>
</feature>
<feature type="compositionally biased region" description="Basic and acidic residues" evidence="6">
    <location>
        <begin position="2102"/>
        <end position="2118"/>
    </location>
</feature>
<dbReference type="Pfam" id="PF00069">
    <property type="entry name" value="Pkinase"/>
    <property type="match status" value="1"/>
</dbReference>
<feature type="compositionally biased region" description="Gly residues" evidence="6">
    <location>
        <begin position="1382"/>
        <end position="1393"/>
    </location>
</feature>
<dbReference type="PROSITE" id="PS00108">
    <property type="entry name" value="PROTEIN_KINASE_ST"/>
    <property type="match status" value="1"/>
</dbReference>
<evidence type="ECO:0000256" key="5">
    <source>
        <dbReference type="ARBA" id="ARBA00022840"/>
    </source>
</evidence>
<dbReference type="GO" id="GO:0035556">
    <property type="term" value="P:intracellular signal transduction"/>
    <property type="evidence" value="ECO:0007669"/>
    <property type="project" value="TreeGrafter"/>
</dbReference>
<feature type="compositionally biased region" description="Low complexity" evidence="6">
    <location>
        <begin position="2921"/>
        <end position="2942"/>
    </location>
</feature>
<feature type="region of interest" description="Disordered" evidence="6">
    <location>
        <begin position="2408"/>
        <end position="2433"/>
    </location>
</feature>
<dbReference type="InterPro" id="IPR000719">
    <property type="entry name" value="Prot_kinase_dom"/>
</dbReference>
<dbReference type="SMART" id="SM00220">
    <property type="entry name" value="S_TKc"/>
    <property type="match status" value="1"/>
</dbReference>
<keyword evidence="4" id="KW-0418">Kinase</keyword>
<dbReference type="InterPro" id="IPR008271">
    <property type="entry name" value="Ser/Thr_kinase_AS"/>
</dbReference>
<feature type="region of interest" description="Disordered" evidence="6">
    <location>
        <begin position="1822"/>
        <end position="1885"/>
    </location>
</feature>
<evidence type="ECO:0000313" key="8">
    <source>
        <dbReference type="Proteomes" id="UP000075840"/>
    </source>
</evidence>
<feature type="region of interest" description="Disordered" evidence="6">
    <location>
        <begin position="1666"/>
        <end position="1710"/>
    </location>
</feature>
<feature type="compositionally biased region" description="Gly residues" evidence="6">
    <location>
        <begin position="2679"/>
        <end position="2688"/>
    </location>
</feature>
<feature type="compositionally biased region" description="Polar residues" evidence="6">
    <location>
        <begin position="1779"/>
        <end position="1794"/>
    </location>
</feature>
<name>A0A182HJ59_ANOAR</name>
<feature type="compositionally biased region" description="Basic and acidic residues" evidence="6">
    <location>
        <begin position="1681"/>
        <end position="1694"/>
    </location>
</feature>
<dbReference type="PROSITE" id="PS00107">
    <property type="entry name" value="PROTEIN_KINASE_ATP"/>
    <property type="match status" value="1"/>
</dbReference>
<feature type="compositionally biased region" description="Basic and acidic residues" evidence="6">
    <location>
        <begin position="1158"/>
        <end position="1169"/>
    </location>
</feature>
<feature type="region of interest" description="Disordered" evidence="6">
    <location>
        <begin position="2995"/>
        <end position="3101"/>
    </location>
</feature>
<feature type="compositionally biased region" description="Low complexity" evidence="6">
    <location>
        <begin position="2563"/>
        <end position="2587"/>
    </location>
</feature>
<dbReference type="InterPro" id="IPR011009">
    <property type="entry name" value="Kinase-like_dom_sf"/>
</dbReference>
<keyword evidence="2" id="KW-0808">Transferase</keyword>
<feature type="compositionally biased region" description="Low complexity" evidence="6">
    <location>
        <begin position="1479"/>
        <end position="1489"/>
    </location>
</feature>
<evidence type="ECO:0000256" key="2">
    <source>
        <dbReference type="ARBA" id="ARBA00022679"/>
    </source>
</evidence>
<dbReference type="Gene3D" id="1.10.510.10">
    <property type="entry name" value="Transferase(Phosphotransferase) domain 1"/>
    <property type="match status" value="1"/>
</dbReference>
<dbReference type="VEuPathDB" id="VectorBase:AARA001272"/>
<dbReference type="GO" id="GO:0005524">
    <property type="term" value="F:ATP binding"/>
    <property type="evidence" value="ECO:0007669"/>
    <property type="project" value="UniProtKB-UniRule"/>
</dbReference>
<dbReference type="EMBL" id="APCN01002126">
    <property type="status" value="NOT_ANNOTATED_CDS"/>
    <property type="molecule type" value="Genomic_DNA"/>
</dbReference>
<feature type="region of interest" description="Disordered" evidence="6">
    <location>
        <begin position="1563"/>
        <end position="1654"/>
    </location>
</feature>
<feature type="compositionally biased region" description="Basic and acidic residues" evidence="6">
    <location>
        <begin position="557"/>
        <end position="567"/>
    </location>
</feature>
<feature type="region of interest" description="Disordered" evidence="6">
    <location>
        <begin position="2798"/>
        <end position="2819"/>
    </location>
</feature>
<feature type="compositionally biased region" description="Polar residues" evidence="6">
    <location>
        <begin position="1908"/>
        <end position="1941"/>
    </location>
</feature>
<feature type="region of interest" description="Disordered" evidence="6">
    <location>
        <begin position="1903"/>
        <end position="2016"/>
    </location>
</feature>
<feature type="compositionally biased region" description="Basic and acidic residues" evidence="6">
    <location>
        <begin position="2075"/>
        <end position="2091"/>
    </location>
</feature>
<keyword evidence="5" id="KW-0067">ATP-binding</keyword>
<feature type="compositionally biased region" description="Low complexity" evidence="6">
    <location>
        <begin position="3008"/>
        <end position="3025"/>
    </location>
</feature>
<feature type="region of interest" description="Disordered" evidence="6">
    <location>
        <begin position="1769"/>
        <end position="1801"/>
    </location>
</feature>
<dbReference type="SUPFAM" id="SSF56112">
    <property type="entry name" value="Protein kinase-like (PK-like)"/>
    <property type="match status" value="1"/>
</dbReference>
<feature type="compositionally biased region" description="Low complexity" evidence="6">
    <location>
        <begin position="2411"/>
        <end position="2433"/>
    </location>
</feature>
<dbReference type="VEuPathDB" id="VectorBase:AARA21_009790"/>
<dbReference type="InterPro" id="IPR017441">
    <property type="entry name" value="Protein_kinase_ATP_BS"/>
</dbReference>
<feature type="region of interest" description="Disordered" evidence="6">
    <location>
        <begin position="2453"/>
        <end position="2478"/>
    </location>
</feature>
<feature type="compositionally biased region" description="Polar residues" evidence="6">
    <location>
        <begin position="1032"/>
        <end position="1060"/>
    </location>
</feature>
<feature type="compositionally biased region" description="Low complexity" evidence="6">
    <location>
        <begin position="1061"/>
        <end position="1071"/>
    </location>
</feature>
<evidence type="ECO:0000256" key="1">
    <source>
        <dbReference type="ARBA" id="ARBA00022527"/>
    </source>
</evidence>
<feature type="compositionally biased region" description="Basic and acidic residues" evidence="6">
    <location>
        <begin position="1599"/>
        <end position="1623"/>
    </location>
</feature>
<evidence type="ECO:0000256" key="4">
    <source>
        <dbReference type="ARBA" id="ARBA00022777"/>
    </source>
</evidence>
<reference evidence="7" key="1">
    <citation type="submission" date="2022-08" db="UniProtKB">
        <authorList>
            <consortium name="EnsemblMetazoa"/>
        </authorList>
    </citation>
    <scope>IDENTIFICATION</scope>
    <source>
        <strain evidence="7">Dongola</strain>
    </source>
</reference>
<feature type="region of interest" description="Disordered" evidence="6">
    <location>
        <begin position="836"/>
        <end position="1075"/>
    </location>
</feature>
<feature type="compositionally biased region" description="Low complexity" evidence="6">
    <location>
        <begin position="459"/>
        <end position="470"/>
    </location>
</feature>
<feature type="region of interest" description="Disordered" evidence="6">
    <location>
        <begin position="404"/>
        <end position="776"/>
    </location>
</feature>
<keyword evidence="1" id="KW-0723">Serine/threonine-protein kinase</keyword>
<sequence length="3101" mass="327936">MVIGEQVEGGEAMPPSPQQFPPQKATIENIMSGIENTGAVKMNNHRKKLRQRFDIIKKLGQGTYGKVQLGINKETGQEVAIKTIKKSKIETEADLIRIRREVQIMSSVQHPNIIHIYEVFENREKMVLVMEFAAGGELYDYLSERKVLAEEEARRIFRQVSTAIYYCHKHKICHRDLKLENILLDEHGNAKIADFGLSNVFDEQRLLATFCGSPLYASPEIVKGTPYQGPEVDCWSLGVLLYTLVYGAMPFDGANFKRLVKQISQGDYFEPKKPSRASPLIREMLTVCPSHRANIEQICNHWWVNEGYEESCLDLAEELANQTPVRLDVLLSLAPPSVTADQLLVGNGQEDAKAKDRIQRSHSMGSIVEMGGTEAERRILDMVAAGGEAALMPSPTRTITPAEAATAAGVGSPQAQTKRKLETTVSTENATGAVKKKDKADPPSPAQARIPEDMDVEEAAVAGTPTQAAADEQAAEPVQPTAQEEATKPTDSAAQPNESKFEAQEVLEDLQNLENMCDELLLEAAHTQPPPSEAGANGATEPPPSSPPVKTVSSVRAKLEKLEKGEIGAKPAVPSSTAPLPTVRKVFGKNKTTDLTTAINEVNARKGEPAPLAGSAHRSASSVERKNSLPDESLARTAERRKSRILETAEKFQQLNQQQPGGGDKFKKFVLPGGGVPTVGNYKKEFERKTGLSTSSTFTKPPATTPQGATTGEGESGGSAPSTPPAFAGSAKNLATYQQQQQQGTDSPPLAATKSDDEVKESDSKSSVGSFSLEDARRSMENSIAMLSRAKPNDSAPSTPTAIDQLCARTESVSMMEDSERERKLKNAREIIGNAIPIGRLRKPPMPFGANGRSTTGTLGINKPYRIGSETPEPRCDTMSIPRKVSIGSIPSPPKDETKTSHAEITLKSATLPRRKLSKPLELQGDAQSKPDHRMQSPLQPPAFAPMRFSTEVQHQMPDLRSAPVGREHPPAFAPMAHQHQQHLHHRANSLEPQGKEQPAGAGPQKPPTYQRTASGAYGGVPSPAQLGRASLSRQSTNESNDSDNTLSQGPMSTNASGLMSGTVSTSGSTTMPIKKSPREYIIPIAVEGGGIVTPRANSLEPSESNASSTGVSGAAGAGFGMKPRLGRPRRLGSLLSEHDGEPGDITSFPRLNRHTSLGRESDTEEPKFHMMHRLRSTRPSKRGTADPNDSASSGEEDDDDGFEILTAENLFSTLLSRVRALTNRLNVNDVNSPRFPASRFMSNLRQTQAPFWHHQDPFGRNLADGGSAANAWRHSMSRDLSTDIDSMFSRSGATLPRVERLKHSTSSFYKDLASLAAYGANGTGGAAGSDSRDVSLSSGTGGGGGGGGGGAGSNDDESSISSTLSTNGNGYRHQPLAATMTGGGNGDLGDPGTGEENLDLRDLDLSQLRLSKRDLETLSSITPALSQRVQEQLLAQLPPQQARKLSRTLSMQGGGGGTGAGSLPTGAAAANQRLYRRSYSNSSGNRSLDATPDYGATGGGVGEFSRRRAGSQPRDILSPPPAYQTSAPLYEKYAPYGTSIPAAGADSSSGMSSFVRDYDSNTRKALSPHTTTTTLTRATGSAGGEPTAAPTKRLSRFLRPDFFDTPPKERDAPTDPPERDARTSSYGGSGGSGVTLREGATGRQQRREKLANDTITDRLSYFLEKYGKPDDDGGATPIGDRSRRSVSRSRDLEPEGAASQPEQRYRTPEETLSILQEQLQDLTNMTSLAAGSQMSKLLSGGGGGDAIVTSNGSGTGECQLPGCTECEGKQDGKAAQVANESSETKGTSGTVATESAAAAGPTKKIVKVKKVKVVKKTTTGAENGVTTAGGDGEPAATTSVVKKVKKVDSTPTDASEGSNPTAPVVKKESKLMRPKSYPYKEPGQEVAKLSVGGDIALEVNGKAGANAATSPANVTQDPSTETQTTQTAAVNGTASVSTAASKLARPKSFPSSKLTPPKELKLLKSPASSERDAASEQKAPPTSKAEPATNGTLGTPGQEVDGPSAATSPPKKVKKVIRIVKKVTKTTDASGKVVITTTTMPADGAAGPVKTTKETVGKTVTIKEQGTAGTAADAGEKQSKEKSKSPEKKPKQGFLASIGQRFEKFRDTSKSSKEKKAAAAAAAASVASATTTSTTSGETLPDTAVPVMVPGTTQIVDGVTPDVLVGKPTETANASKKDKKKGGKAAGTTEDKTPADGSSSTIAKSATGGADQKQARKSRIDTVIRNLRELSAGPKLPEVTESKLIKRAVSVEEMPGTFNRCGVTKVLGLFKKIEKDSRNNHHHHRLLNTKSSSHILMGGRTAMDDGDQTTVTMPDLMMQQPIEAGQARMRNTNSLLPSLSRKKPYGGARSDTVLAHQLDGLLANGGDALDGGGDFEQRKFKVMPQPGPHQSQIPVKYGCPGCDAVGTGGSSSTTTTATTDTGGSSSNGNNNGVANGAPEACLTHAQTTTAVGTGSSGGACSVHVQRPPPPQDTDRRGRARALTIDLEQAVHSATEKLKRLQQANSIHLSNIPTQQPLLPHGHHSNHNNNNFINNPSKTSLSACTTKIPSSHTNHTANGSVHNNNNNNTSSGMAQAAAPAGGNNNYSYPPPLPSEMAAGTAATSPCGYSNNINNNNNSSLSHHYSTLTPSYDSITNYSSGSRSSPYDDNSSSTFLSPSEERELYFDSWSVCSDELMGHGDGTGMGGGHPLHSSSVSPASRRHSSVRLLTPNQPLLHSVSSPVDPDAESVIERIRRKSFYTRFNDTKKPAKRASASSLGGGLGSGSNLTAAGHAKDSASYGYYGAGSGTAAVREKSLSRGGSSSYILNRPGKESASYGVGVGKYDTAGYATVGRTEHRGYATMVNLGVKTNRSAARLRQSSLDVVAGDYQQHQQPPHYHHHHHHHHHHPQQQQQQQSTLAGLSRTGSRLLTTDDGDSLTDGLTYTNLLNNNNNNNSSNNTTSNHKYTRNTYYESTAVASPYGTYAPRRRSSFVAAGYGSSNIASSSSSIALDLLKDHHQGPRDGSASYGNLATTGSSSSTNTLSASDNYGSGGGGGGGVSSNTTTSTAASRTIRPYETRSSSLLTPTALRDAGRYTGRYDSGTLTKNYRTRTSSTSKSTDNA</sequence>
<feature type="region of interest" description="Disordered" evidence="6">
    <location>
        <begin position="2921"/>
        <end position="2944"/>
    </location>
</feature>
<accession>A0A182HJ59</accession>
<feature type="compositionally biased region" description="Polar residues" evidence="6">
    <location>
        <begin position="2536"/>
        <end position="2562"/>
    </location>
</feature>
<dbReference type="GO" id="GO:0005737">
    <property type="term" value="C:cytoplasm"/>
    <property type="evidence" value="ECO:0007669"/>
    <property type="project" value="TreeGrafter"/>
</dbReference>
<dbReference type="EnsemblMetazoa" id="AARA001272-RA">
    <property type="protein sequence ID" value="AARA001272-PA"/>
    <property type="gene ID" value="AARA001272"/>
</dbReference>
<feature type="region of interest" description="Disordered" evidence="6">
    <location>
        <begin position="1440"/>
        <end position="1466"/>
    </location>
</feature>
<feature type="compositionally biased region" description="Basic and acidic residues" evidence="6">
    <location>
        <begin position="623"/>
        <end position="650"/>
    </location>
</feature>
<feature type="region of interest" description="Disordered" evidence="6">
    <location>
        <begin position="2042"/>
        <end position="2147"/>
    </location>
</feature>
<feature type="region of interest" description="Disordered" evidence="6">
    <location>
        <begin position="1094"/>
        <end position="1201"/>
    </location>
</feature>
<feature type="compositionally biased region" description="Low complexity" evidence="6">
    <location>
        <begin position="699"/>
        <end position="731"/>
    </location>
</feature>
<dbReference type="GO" id="GO:0000226">
    <property type="term" value="P:microtubule cytoskeleton organization"/>
    <property type="evidence" value="ECO:0007669"/>
    <property type="project" value="TreeGrafter"/>
</dbReference>
<feature type="compositionally biased region" description="Basic and acidic residues" evidence="6">
    <location>
        <begin position="754"/>
        <end position="764"/>
    </location>
</feature>
<feature type="compositionally biased region" description="Low complexity" evidence="6">
    <location>
        <begin position="2119"/>
        <end position="2137"/>
    </location>
</feature>
<feature type="region of interest" description="Disordered" evidence="6">
    <location>
        <begin position="782"/>
        <end position="801"/>
    </location>
</feature>
<feature type="compositionally biased region" description="Gly residues" evidence="6">
    <location>
        <begin position="1340"/>
        <end position="1353"/>
    </location>
</feature>
<dbReference type="GO" id="GO:0050321">
    <property type="term" value="F:tau-protein kinase activity"/>
    <property type="evidence" value="ECO:0007669"/>
    <property type="project" value="TreeGrafter"/>
</dbReference>
<feature type="region of interest" description="Disordered" evidence="6">
    <location>
        <begin position="2167"/>
        <end position="2218"/>
    </location>
</feature>
<proteinExistence type="predicted"/>
<keyword evidence="8" id="KW-1185">Reference proteome</keyword>
<dbReference type="Proteomes" id="UP000075840">
    <property type="component" value="Unassembled WGS sequence"/>
</dbReference>
<feature type="compositionally biased region" description="Polar residues" evidence="6">
    <location>
        <begin position="480"/>
        <end position="498"/>
    </location>
</feature>
<feature type="compositionally biased region" description="Polar residues" evidence="6">
    <location>
        <begin position="1360"/>
        <end position="1370"/>
    </location>
</feature>
<feature type="compositionally biased region" description="Basic residues" evidence="6">
    <location>
        <begin position="2876"/>
        <end position="2888"/>
    </location>
</feature>
<feature type="region of interest" description="Disordered" evidence="6">
    <location>
        <begin position="2513"/>
        <end position="2591"/>
    </location>
</feature>
<protein>
    <submittedName>
        <fullName evidence="7">Uncharacterized protein</fullName>
    </submittedName>
</protein>
<feature type="compositionally biased region" description="Low complexity" evidence="6">
    <location>
        <begin position="1571"/>
        <end position="1580"/>
    </location>
</feature>
<dbReference type="PANTHER" id="PTHR24346:SF93">
    <property type="entry name" value="NUAK FAMILY SNF1-LIKE KINASE 1"/>
    <property type="match status" value="1"/>
</dbReference>
<feature type="region of interest" description="Disordered" evidence="6">
    <location>
        <begin position="2872"/>
        <end position="2901"/>
    </location>
</feature>
<feature type="compositionally biased region" description="Low complexity" evidence="6">
    <location>
        <begin position="2689"/>
        <end position="2698"/>
    </location>
</feature>
<dbReference type="PROSITE" id="PS50011">
    <property type="entry name" value="PROTEIN_KINASE_DOM"/>
    <property type="match status" value="1"/>
</dbReference>
<dbReference type="PANTHER" id="PTHR24346">
    <property type="entry name" value="MAP/MICROTUBULE AFFINITY-REGULATING KINASE"/>
    <property type="match status" value="1"/>
</dbReference>
<evidence type="ECO:0000313" key="7">
    <source>
        <dbReference type="EnsemblMetazoa" id="AARA001272-PA"/>
    </source>
</evidence>
<feature type="compositionally biased region" description="Low complexity" evidence="6">
    <location>
        <begin position="3089"/>
        <end position="3101"/>
    </location>
</feature>
<feature type="region of interest" description="Disordered" evidence="6">
    <location>
        <begin position="1"/>
        <end position="21"/>
    </location>
</feature>
<organism evidence="7 8">
    <name type="scientific">Anopheles arabiensis</name>
    <name type="common">Mosquito</name>
    <dbReference type="NCBI Taxonomy" id="7173"/>
    <lineage>
        <taxon>Eukaryota</taxon>
        <taxon>Metazoa</taxon>
        <taxon>Ecdysozoa</taxon>
        <taxon>Arthropoda</taxon>
        <taxon>Hexapoda</taxon>
        <taxon>Insecta</taxon>
        <taxon>Pterygota</taxon>
        <taxon>Neoptera</taxon>
        <taxon>Endopterygota</taxon>
        <taxon>Diptera</taxon>
        <taxon>Nematocera</taxon>
        <taxon>Culicoidea</taxon>
        <taxon>Culicidae</taxon>
        <taxon>Anophelinae</taxon>
        <taxon>Anopheles</taxon>
    </lineage>
</organism>
<dbReference type="FunFam" id="3.30.200.20:FF:000315">
    <property type="entry name" value="Calcium-dependent protein kinase 3"/>
    <property type="match status" value="1"/>
</dbReference>
<feature type="region of interest" description="Disordered" evidence="6">
    <location>
        <begin position="2679"/>
        <end position="2703"/>
    </location>
</feature>
<feature type="compositionally biased region" description="Gly residues" evidence="6">
    <location>
        <begin position="3029"/>
        <end position="3038"/>
    </location>
</feature>
<dbReference type="CDD" id="cd14073">
    <property type="entry name" value="STKc_NUAK"/>
    <property type="match status" value="1"/>
</dbReference>
<dbReference type="FunFam" id="1.10.510.10:FF:000389">
    <property type="entry name" value="Uncharacterized protein, isoform E"/>
    <property type="match status" value="1"/>
</dbReference>